<dbReference type="Proteomes" id="UP001165065">
    <property type="component" value="Unassembled WGS sequence"/>
</dbReference>
<dbReference type="GO" id="GO:0016787">
    <property type="term" value="F:hydrolase activity"/>
    <property type="evidence" value="ECO:0007669"/>
    <property type="project" value="UniProtKB-KW"/>
</dbReference>
<keyword evidence="3" id="KW-0547">Nucleotide-binding</keyword>
<dbReference type="EMBL" id="BRYA01000214">
    <property type="protein sequence ID" value="GMI44401.1"/>
    <property type="molecule type" value="Genomic_DNA"/>
</dbReference>
<comment type="catalytic activity">
    <reaction evidence="4">
        <text>ATP + H2O = ADP + phosphate + H(+)</text>
        <dbReference type="Rhea" id="RHEA:13065"/>
        <dbReference type="ChEBI" id="CHEBI:15377"/>
        <dbReference type="ChEBI" id="CHEBI:15378"/>
        <dbReference type="ChEBI" id="CHEBI:30616"/>
        <dbReference type="ChEBI" id="CHEBI:43474"/>
        <dbReference type="ChEBI" id="CHEBI:456216"/>
        <dbReference type="EC" id="3.6.4.13"/>
    </reaction>
</comment>
<dbReference type="Gene3D" id="1.20.120.1080">
    <property type="match status" value="1"/>
</dbReference>
<keyword evidence="3" id="KW-0067">ATP-binding</keyword>
<gene>
    <name evidence="7" type="ORF">TrCOL_g8309</name>
</gene>
<evidence type="ECO:0000259" key="5">
    <source>
        <dbReference type="PROSITE" id="PS51192"/>
    </source>
</evidence>
<feature type="domain" description="Helicase C-terminal" evidence="6">
    <location>
        <begin position="256"/>
        <end position="474"/>
    </location>
</feature>
<dbReference type="InterPro" id="IPR014001">
    <property type="entry name" value="Helicase_ATP-bd"/>
</dbReference>
<evidence type="ECO:0000256" key="3">
    <source>
        <dbReference type="ARBA" id="ARBA00022806"/>
    </source>
</evidence>
<keyword evidence="3" id="KW-0347">Helicase</keyword>
<dbReference type="CDD" id="cd18791">
    <property type="entry name" value="SF2_C_RHA"/>
    <property type="match status" value="1"/>
</dbReference>
<evidence type="ECO:0000256" key="1">
    <source>
        <dbReference type="ARBA" id="ARBA00012552"/>
    </source>
</evidence>
<keyword evidence="8" id="KW-1185">Reference proteome</keyword>
<dbReference type="Pfam" id="PF07717">
    <property type="entry name" value="OB_NTP_bind"/>
    <property type="match status" value="1"/>
</dbReference>
<proteinExistence type="predicted"/>
<dbReference type="OrthoDB" id="10253254at2759"/>
<accession>A0A9W7GE84</accession>
<dbReference type="InterPro" id="IPR027417">
    <property type="entry name" value="P-loop_NTPase"/>
</dbReference>
<evidence type="ECO:0000313" key="7">
    <source>
        <dbReference type="EMBL" id="GMI44401.1"/>
    </source>
</evidence>
<dbReference type="SMART" id="SM00487">
    <property type="entry name" value="DEXDc"/>
    <property type="match status" value="1"/>
</dbReference>
<dbReference type="AlphaFoldDB" id="A0A9W7GE84"/>
<dbReference type="SMART" id="SM00847">
    <property type="entry name" value="HA2"/>
    <property type="match status" value="1"/>
</dbReference>
<dbReference type="GO" id="GO:0045943">
    <property type="term" value="P:positive regulation of transcription by RNA polymerase I"/>
    <property type="evidence" value="ECO:0007669"/>
    <property type="project" value="TreeGrafter"/>
</dbReference>
<evidence type="ECO:0000256" key="2">
    <source>
        <dbReference type="ARBA" id="ARBA00022801"/>
    </source>
</evidence>
<dbReference type="InterPro" id="IPR001650">
    <property type="entry name" value="Helicase_C-like"/>
</dbReference>
<name>A0A9W7GE84_9STRA</name>
<comment type="caution">
    <text evidence="7">The sequence shown here is derived from an EMBL/GenBank/DDBJ whole genome shotgun (WGS) entry which is preliminary data.</text>
</comment>
<evidence type="ECO:0000256" key="4">
    <source>
        <dbReference type="ARBA" id="ARBA00047984"/>
    </source>
</evidence>
<evidence type="ECO:0000313" key="8">
    <source>
        <dbReference type="Proteomes" id="UP001165065"/>
    </source>
</evidence>
<dbReference type="PANTHER" id="PTHR18934">
    <property type="entry name" value="ATP-DEPENDENT RNA HELICASE"/>
    <property type="match status" value="1"/>
</dbReference>
<sequence length="809" mass="88712">MSKREAPPTPLPPLPPLPPTTLPIHPYAPTIQTTLLSHPTLILTSSTGSGKTTHVPFYISQCFPGARIAVTQPRRVACTSVANYVCGLLGVNVGEEVGYSVRFDRKFCEKTVVKYCTDGMMLREATVGGGRVEDGKKKGEVRLGGRLFCNYDVVIVDEAHERSVGTDVIIGLLRDAQKARNGKCPKDAGEGDKEMRKQARRLKLGQLKVVIMSATIATDMFSQYFDNCPVINVPGRSHAVDVLYTKEPVEDYVRATVDTIVKIIRETNEGKDVLAFLPGQEEIDDAVDMVKKQLTKLEDEARTDDEGKTKNSKLNSDILETTSTVQYISGVGTDVTALTTSYAGCLVFPLYASLPPNLQSLPFLPLPSQASRRVIISTNIAETSLTLPNVGFVVDSGVGKVKRYNGTTGVSSLMIESVTKANAMQRMGRCGRTGHGVCLRLYTEEAFTSMNDTMESEMSRTSLTSTVLSLVKMNIDCRTFQFVEPPTKPQLYAAFMKLHSLGALDDSLQLTPHGNAMSLLPTGVEWAHMIVKSATKYGGNKVTSDVLTATAMAGVENVWVKPKDGEEKQKDAAGAHGRFRCHEGDVPTLVNLYNLWEEECLYLKGDNVSRGRYKQMVSGFKGKKVGHPEWCDRNWVNGRALGKAKDVKGQLEEIVGRDKRKGGLGIRMEKRGGGAIGTTVKKGKGGRKEDYENFLKCIAEGLADNAAVRVEKTEVVEGGSRKRDSSGVNKGADRKSKYLTMKGKVDVSVHPSSFMFQRNPAPTAVVYCEMVVTKRNWIRGVTQVRREWIEDIMAERERGGGEKKVDDGE</sequence>
<dbReference type="PROSITE" id="PS51192">
    <property type="entry name" value="HELICASE_ATP_BIND_1"/>
    <property type="match status" value="1"/>
</dbReference>
<dbReference type="PROSITE" id="PS51194">
    <property type="entry name" value="HELICASE_CTER"/>
    <property type="match status" value="1"/>
</dbReference>
<organism evidence="7 8">
    <name type="scientific">Triparma columacea</name>
    <dbReference type="NCBI Taxonomy" id="722753"/>
    <lineage>
        <taxon>Eukaryota</taxon>
        <taxon>Sar</taxon>
        <taxon>Stramenopiles</taxon>
        <taxon>Ochrophyta</taxon>
        <taxon>Bolidophyceae</taxon>
        <taxon>Parmales</taxon>
        <taxon>Triparmaceae</taxon>
        <taxon>Triparma</taxon>
    </lineage>
</organism>
<feature type="domain" description="Helicase ATP-binding" evidence="5">
    <location>
        <begin position="32"/>
        <end position="234"/>
    </location>
</feature>
<protein>
    <recommendedName>
        <fullName evidence="1">RNA helicase</fullName>
        <ecNumber evidence="1">3.6.4.13</ecNumber>
    </recommendedName>
</protein>
<reference evidence="8" key="1">
    <citation type="journal article" date="2023" name="Commun. Biol.">
        <title>Genome analysis of Parmales, the sister group of diatoms, reveals the evolutionary specialization of diatoms from phago-mixotrophs to photoautotrophs.</title>
        <authorList>
            <person name="Ban H."/>
            <person name="Sato S."/>
            <person name="Yoshikawa S."/>
            <person name="Yamada K."/>
            <person name="Nakamura Y."/>
            <person name="Ichinomiya M."/>
            <person name="Sato N."/>
            <person name="Blanc-Mathieu R."/>
            <person name="Endo H."/>
            <person name="Kuwata A."/>
            <person name="Ogata H."/>
        </authorList>
    </citation>
    <scope>NUCLEOTIDE SEQUENCE [LARGE SCALE GENOMIC DNA]</scope>
</reference>
<dbReference type="SUPFAM" id="SSF52540">
    <property type="entry name" value="P-loop containing nucleoside triphosphate hydrolases"/>
    <property type="match status" value="1"/>
</dbReference>
<dbReference type="InterPro" id="IPR007502">
    <property type="entry name" value="Helicase-assoc_dom"/>
</dbReference>
<dbReference type="CDD" id="cd17917">
    <property type="entry name" value="DEXHc_RHA-like"/>
    <property type="match status" value="1"/>
</dbReference>
<dbReference type="SMART" id="SM00490">
    <property type="entry name" value="HELICc"/>
    <property type="match status" value="1"/>
</dbReference>
<dbReference type="GO" id="GO:0005730">
    <property type="term" value="C:nucleolus"/>
    <property type="evidence" value="ECO:0007669"/>
    <property type="project" value="TreeGrafter"/>
</dbReference>
<dbReference type="PANTHER" id="PTHR18934:SF118">
    <property type="entry name" value="ATP-DEPENDENT RNA HELICASE DHX33"/>
    <property type="match status" value="1"/>
</dbReference>
<dbReference type="InterPro" id="IPR011709">
    <property type="entry name" value="DEAD-box_helicase_OB_fold"/>
</dbReference>
<dbReference type="GO" id="GO:0003724">
    <property type="term" value="F:RNA helicase activity"/>
    <property type="evidence" value="ECO:0007669"/>
    <property type="project" value="UniProtKB-EC"/>
</dbReference>
<dbReference type="Pfam" id="PF00271">
    <property type="entry name" value="Helicase_C"/>
    <property type="match status" value="1"/>
</dbReference>
<dbReference type="GO" id="GO:0003725">
    <property type="term" value="F:double-stranded RNA binding"/>
    <property type="evidence" value="ECO:0007669"/>
    <property type="project" value="TreeGrafter"/>
</dbReference>
<evidence type="ECO:0000259" key="6">
    <source>
        <dbReference type="PROSITE" id="PS51194"/>
    </source>
</evidence>
<dbReference type="EC" id="3.6.4.13" evidence="1"/>
<dbReference type="Gene3D" id="3.40.50.300">
    <property type="entry name" value="P-loop containing nucleotide triphosphate hydrolases"/>
    <property type="match status" value="2"/>
</dbReference>
<keyword evidence="2" id="KW-0378">Hydrolase</keyword>